<dbReference type="Proteomes" id="UP000600247">
    <property type="component" value="Unassembled WGS sequence"/>
</dbReference>
<proteinExistence type="predicted"/>
<dbReference type="InterPro" id="IPR012347">
    <property type="entry name" value="Ferritin-like"/>
</dbReference>
<dbReference type="CDD" id="cd00657">
    <property type="entry name" value="Ferritin_like"/>
    <property type="match status" value="1"/>
</dbReference>
<evidence type="ECO:0000313" key="2">
    <source>
        <dbReference type="EMBL" id="GGG59843.1"/>
    </source>
</evidence>
<dbReference type="GO" id="GO:0046872">
    <property type="term" value="F:metal ion binding"/>
    <property type="evidence" value="ECO:0007669"/>
    <property type="project" value="InterPro"/>
</dbReference>
<evidence type="ECO:0000313" key="3">
    <source>
        <dbReference type="Proteomes" id="UP000600247"/>
    </source>
</evidence>
<dbReference type="Pfam" id="PF02915">
    <property type="entry name" value="Rubrerythrin"/>
    <property type="match status" value="1"/>
</dbReference>
<protein>
    <recommendedName>
        <fullName evidence="1">Rubrerythrin diiron-binding domain-containing protein</fullName>
    </recommendedName>
</protein>
<dbReference type="EMBL" id="BMHY01000002">
    <property type="protein sequence ID" value="GGG59843.1"/>
    <property type="molecule type" value="Genomic_DNA"/>
</dbReference>
<dbReference type="RefSeq" id="WP_229692001.1">
    <property type="nucleotide sequence ID" value="NZ_BMHY01000002.1"/>
</dbReference>
<comment type="caution">
    <text evidence="2">The sequence shown here is derived from an EMBL/GenBank/DDBJ whole genome shotgun (WGS) entry which is preliminary data.</text>
</comment>
<dbReference type="InterPro" id="IPR009078">
    <property type="entry name" value="Ferritin-like_SF"/>
</dbReference>
<reference evidence="2 3" key="1">
    <citation type="journal article" date="2014" name="Int. J. Syst. Evol. Microbiol.">
        <title>Complete genome sequence of Corynebacterium casei LMG S-19264T (=DSM 44701T), isolated from a smear-ripened cheese.</title>
        <authorList>
            <consortium name="US DOE Joint Genome Institute (JGI-PGF)"/>
            <person name="Walter F."/>
            <person name="Albersmeier A."/>
            <person name="Kalinowski J."/>
            <person name="Ruckert C."/>
        </authorList>
    </citation>
    <scope>NUCLEOTIDE SEQUENCE [LARGE SCALE GENOMIC DNA]</scope>
    <source>
        <strain evidence="2 3">CGMCC 1.15286</strain>
    </source>
</reference>
<dbReference type="Gene3D" id="1.20.1260.10">
    <property type="match status" value="1"/>
</dbReference>
<name>A0A917GX53_9BACL</name>
<accession>A0A917GX53</accession>
<gene>
    <name evidence="2" type="ORF">GCM10010918_11300</name>
</gene>
<evidence type="ECO:0000259" key="1">
    <source>
        <dbReference type="Pfam" id="PF02915"/>
    </source>
</evidence>
<feature type="domain" description="Rubrerythrin diiron-binding" evidence="1">
    <location>
        <begin position="33"/>
        <end position="110"/>
    </location>
</feature>
<organism evidence="2 3">
    <name type="scientific">Paenibacillus radicis</name>
    <name type="common">ex Gao et al. 2016</name>
    <dbReference type="NCBI Taxonomy" id="1737354"/>
    <lineage>
        <taxon>Bacteria</taxon>
        <taxon>Bacillati</taxon>
        <taxon>Bacillota</taxon>
        <taxon>Bacilli</taxon>
        <taxon>Bacillales</taxon>
        <taxon>Paenibacillaceae</taxon>
        <taxon>Paenibacillus</taxon>
    </lineage>
</organism>
<dbReference type="InterPro" id="IPR003251">
    <property type="entry name" value="Rr_diiron-bd_dom"/>
</dbReference>
<dbReference type="GO" id="GO:0016491">
    <property type="term" value="F:oxidoreductase activity"/>
    <property type="evidence" value="ECO:0007669"/>
    <property type="project" value="InterPro"/>
</dbReference>
<sequence length="160" mass="18634">MYQVPSYWGNPYYIRADFVPIWSIGFPEALQMITQAVQGERNDELFYDELINLAPTKEQAAIIESIRNDERVHNKMFREMYRALTGQEIAGISSEQYERVQFYTEGLQRALMGELSAVENYRKIWFGLPAGIYKDTVYGVILDELKHAAKYNYLITLNLS</sequence>
<keyword evidence="3" id="KW-1185">Reference proteome</keyword>
<dbReference type="AlphaFoldDB" id="A0A917GX53"/>
<dbReference type="SUPFAM" id="SSF47240">
    <property type="entry name" value="Ferritin-like"/>
    <property type="match status" value="1"/>
</dbReference>